<name>A0A3D4V3G0_9BACT</name>
<evidence type="ECO:0000313" key="1">
    <source>
        <dbReference type="EMBL" id="HCT55641.1"/>
    </source>
</evidence>
<gene>
    <name evidence="1" type="ORF">DGD08_00360</name>
</gene>
<sequence>MTTECPKCDAYTLCGGASTVPCECVYARSDPSHKQCGTCALWCRERHLPGQRSYAEEYQFLTSLQGTGDSFQDALGILPAFVPSKVEEIPIDQRLIAPWVAIELRKLLTSTTKSAARLSGVALTQSLRAKMRVSDETSLIVLLHGNDNLLERFWEMDRQPFYQQLLKHNINAIMGTTFSLYNEGRLRPASHNVMQLRRHSHVLHELSSYGLTYIPNLYLRAVKDEVELAAWLRDRTDIRQVARDLSMNKTWRAKEVELDLLARALDRTARNFNVLVTGVSIGTYREVVSHLHKNGHTCTVVTPDPIMKAHHGRNLASREAGSRTTLYQRNLERMDREIRALDQQLGIRRTPTYPGLAVAGAQAA</sequence>
<organism evidence="1 2">
    <name type="scientific">Gemmatimonas aurantiaca</name>
    <dbReference type="NCBI Taxonomy" id="173480"/>
    <lineage>
        <taxon>Bacteria</taxon>
        <taxon>Pseudomonadati</taxon>
        <taxon>Gemmatimonadota</taxon>
        <taxon>Gemmatimonadia</taxon>
        <taxon>Gemmatimonadales</taxon>
        <taxon>Gemmatimonadaceae</taxon>
        <taxon>Gemmatimonas</taxon>
    </lineage>
</organism>
<evidence type="ECO:0000313" key="2">
    <source>
        <dbReference type="Proteomes" id="UP000264071"/>
    </source>
</evidence>
<dbReference type="AlphaFoldDB" id="A0A3D4V3G0"/>
<protein>
    <submittedName>
        <fullName evidence="1">Uncharacterized protein</fullName>
    </submittedName>
</protein>
<dbReference type="Proteomes" id="UP000264071">
    <property type="component" value="Unassembled WGS sequence"/>
</dbReference>
<reference evidence="1 2" key="1">
    <citation type="journal article" date="2018" name="Nat. Biotechnol.">
        <title>A standardized bacterial taxonomy based on genome phylogeny substantially revises the tree of life.</title>
        <authorList>
            <person name="Parks D.H."/>
            <person name="Chuvochina M."/>
            <person name="Waite D.W."/>
            <person name="Rinke C."/>
            <person name="Skarshewski A."/>
            <person name="Chaumeil P.A."/>
            <person name="Hugenholtz P."/>
        </authorList>
    </citation>
    <scope>NUCLEOTIDE SEQUENCE [LARGE SCALE GENOMIC DNA]</scope>
    <source>
        <strain evidence="1">UBA8844</strain>
    </source>
</reference>
<proteinExistence type="predicted"/>
<dbReference type="EMBL" id="DPIY01000001">
    <property type="protein sequence ID" value="HCT55641.1"/>
    <property type="molecule type" value="Genomic_DNA"/>
</dbReference>
<comment type="caution">
    <text evidence="1">The sequence shown here is derived from an EMBL/GenBank/DDBJ whole genome shotgun (WGS) entry which is preliminary data.</text>
</comment>
<accession>A0A3D4V3G0</accession>